<evidence type="ECO:0000256" key="3">
    <source>
        <dbReference type="RuleBase" id="RU003456"/>
    </source>
</evidence>
<protein>
    <recommendedName>
        <fullName evidence="4">NADH-quinone oxidoreductase</fullName>
        <ecNumber evidence="4">7.1.1.-</ecNumber>
    </recommendedName>
</protein>
<accession>A0ABW0R6W9</accession>
<feature type="compositionally biased region" description="Low complexity" evidence="5">
    <location>
        <begin position="88"/>
        <end position="107"/>
    </location>
</feature>
<organism evidence="7 8">
    <name type="scientific">Cohnella yongneupensis</name>
    <dbReference type="NCBI Taxonomy" id="425006"/>
    <lineage>
        <taxon>Bacteria</taxon>
        <taxon>Bacillati</taxon>
        <taxon>Bacillota</taxon>
        <taxon>Bacilli</taxon>
        <taxon>Bacillales</taxon>
        <taxon>Paenibacillaceae</taxon>
        <taxon>Cohnella</taxon>
    </lineage>
</organism>
<dbReference type="EC" id="7.1.1.-" evidence="4"/>
<keyword evidence="2 3" id="KW-0813">Transport</keyword>
<dbReference type="GO" id="GO:0050136">
    <property type="term" value="F:NADH dehydrogenase (quinone) (non-electrogenic) activity"/>
    <property type="evidence" value="ECO:0007669"/>
    <property type="project" value="UniProtKB-EC"/>
</dbReference>
<gene>
    <name evidence="7" type="ORF">ACFPQ4_16750</name>
</gene>
<comment type="function">
    <text evidence="4">NDH-1 shuttles electrons from NADH, via FMN and iron-sulfur (Fe-S) centers, to quinones in the respiratory chain.</text>
</comment>
<evidence type="ECO:0000256" key="4">
    <source>
        <dbReference type="RuleBase" id="RU003582"/>
    </source>
</evidence>
<sequence>MSEENENKPSQEPPAEEVKASQPDAAQADQPAASAQPAEDAPRKETDEEKTARRKAAFEAKQAAKAAAAEAAAEAAKAAQQAQASAVPAAAPAAPADGTPAPAVTDEPPAPVAPPSPNQPQLNRVVTLLRELVAEDAVEEAYINEPNDHLPTLVVKNDRWLQSAQLFRNHTELACDYLRNVSGVDYETYMEVVYYPLNMGARETYCIKVRAEREQPSVPSVTPIWETANWNEREIYDLLGIDFPGHPDLRRIMMPDDWEGHPLRKDYVPLDPEV</sequence>
<evidence type="ECO:0000256" key="5">
    <source>
        <dbReference type="SAM" id="MobiDB-lite"/>
    </source>
</evidence>
<keyword evidence="3" id="KW-0520">NAD</keyword>
<dbReference type="InterPro" id="IPR037232">
    <property type="entry name" value="NADH_quin_OxRdtase_su_C/D-like"/>
</dbReference>
<evidence type="ECO:0000256" key="1">
    <source>
        <dbReference type="ARBA" id="ARBA00007569"/>
    </source>
</evidence>
<comment type="similarity">
    <text evidence="1 3">Belongs to the complex I 30 kDa subunit family.</text>
</comment>
<feature type="region of interest" description="Disordered" evidence="5">
    <location>
        <begin position="88"/>
        <end position="121"/>
    </location>
</feature>
<keyword evidence="4" id="KW-0874">Quinone</keyword>
<dbReference type="InterPro" id="IPR020396">
    <property type="entry name" value="NADH_UbQ_OxRdtase_CS"/>
</dbReference>
<comment type="catalytic activity">
    <reaction evidence="4">
        <text>a quinone + NADH + 5 H(+)(in) = a quinol + NAD(+) + 4 H(+)(out)</text>
        <dbReference type="Rhea" id="RHEA:57888"/>
        <dbReference type="ChEBI" id="CHEBI:15378"/>
        <dbReference type="ChEBI" id="CHEBI:24646"/>
        <dbReference type="ChEBI" id="CHEBI:57540"/>
        <dbReference type="ChEBI" id="CHEBI:57945"/>
        <dbReference type="ChEBI" id="CHEBI:132124"/>
    </reaction>
</comment>
<dbReference type="PANTHER" id="PTHR10884:SF14">
    <property type="entry name" value="NADH DEHYDROGENASE [UBIQUINONE] IRON-SULFUR PROTEIN 3, MITOCHONDRIAL"/>
    <property type="match status" value="1"/>
</dbReference>
<dbReference type="Proteomes" id="UP001596108">
    <property type="component" value="Unassembled WGS sequence"/>
</dbReference>
<feature type="compositionally biased region" description="Pro residues" evidence="5">
    <location>
        <begin position="108"/>
        <end position="118"/>
    </location>
</feature>
<dbReference type="EMBL" id="JBHSNC010000051">
    <property type="protein sequence ID" value="MFC5531069.1"/>
    <property type="molecule type" value="Genomic_DNA"/>
</dbReference>
<name>A0ABW0R6W9_9BACL</name>
<evidence type="ECO:0000313" key="8">
    <source>
        <dbReference type="Proteomes" id="UP001596108"/>
    </source>
</evidence>
<dbReference type="RefSeq" id="WP_378113012.1">
    <property type="nucleotide sequence ID" value="NZ_JBHSNC010000051.1"/>
</dbReference>
<evidence type="ECO:0000256" key="2">
    <source>
        <dbReference type="ARBA" id="ARBA00022448"/>
    </source>
</evidence>
<dbReference type="InterPro" id="IPR001268">
    <property type="entry name" value="NADH_UbQ_OxRdtase_30kDa_su"/>
</dbReference>
<dbReference type="Gene3D" id="3.30.460.80">
    <property type="entry name" value="NADH:ubiquinone oxidoreductase, 30kDa subunit"/>
    <property type="match status" value="1"/>
</dbReference>
<proteinExistence type="inferred from homology"/>
<dbReference type="Pfam" id="PF00329">
    <property type="entry name" value="Complex1_30kDa"/>
    <property type="match status" value="1"/>
</dbReference>
<feature type="compositionally biased region" description="Low complexity" evidence="5">
    <location>
        <begin position="20"/>
        <end position="39"/>
    </location>
</feature>
<keyword evidence="3" id="KW-1278">Translocase</keyword>
<dbReference type="PANTHER" id="PTHR10884">
    <property type="entry name" value="NADH DEHYDROGENASE UBIQUINONE IRON-SULFUR PROTEIN 3"/>
    <property type="match status" value="1"/>
</dbReference>
<evidence type="ECO:0000259" key="6">
    <source>
        <dbReference type="Pfam" id="PF00329"/>
    </source>
</evidence>
<dbReference type="PROSITE" id="PS00542">
    <property type="entry name" value="COMPLEX1_30K"/>
    <property type="match status" value="1"/>
</dbReference>
<comment type="caution">
    <text evidence="7">The sequence shown here is derived from an EMBL/GenBank/DDBJ whole genome shotgun (WGS) entry which is preliminary data.</text>
</comment>
<keyword evidence="7" id="KW-0560">Oxidoreductase</keyword>
<reference evidence="8" key="1">
    <citation type="journal article" date="2019" name="Int. J. Syst. Evol. Microbiol.">
        <title>The Global Catalogue of Microorganisms (GCM) 10K type strain sequencing project: providing services to taxonomists for standard genome sequencing and annotation.</title>
        <authorList>
            <consortium name="The Broad Institute Genomics Platform"/>
            <consortium name="The Broad Institute Genome Sequencing Center for Infectious Disease"/>
            <person name="Wu L."/>
            <person name="Ma J."/>
        </authorList>
    </citation>
    <scope>NUCLEOTIDE SEQUENCE [LARGE SCALE GENOMIC DNA]</scope>
    <source>
        <strain evidence="8">CGMCC 1.18578</strain>
    </source>
</reference>
<feature type="compositionally biased region" description="Basic and acidic residues" evidence="5">
    <location>
        <begin position="40"/>
        <end position="51"/>
    </location>
</feature>
<evidence type="ECO:0000313" key="7">
    <source>
        <dbReference type="EMBL" id="MFC5531069.1"/>
    </source>
</evidence>
<dbReference type="SUPFAM" id="SSF143243">
    <property type="entry name" value="Nqo5-like"/>
    <property type="match status" value="1"/>
</dbReference>
<feature type="domain" description="NADH:ubiquinone oxidoreductase 30kDa subunit" evidence="6">
    <location>
        <begin position="154"/>
        <end position="268"/>
    </location>
</feature>
<feature type="compositionally biased region" description="Low complexity" evidence="5">
    <location>
        <begin position="59"/>
        <end position="75"/>
    </location>
</feature>
<feature type="region of interest" description="Disordered" evidence="5">
    <location>
        <begin position="1"/>
        <end position="75"/>
    </location>
</feature>
<keyword evidence="8" id="KW-1185">Reference proteome</keyword>